<proteinExistence type="predicted"/>
<accession>A0ABR4FKS6</accession>
<keyword evidence="3" id="KW-1185">Reference proteome</keyword>
<protein>
    <recommendedName>
        <fullName evidence="1">2EXR domain-containing protein</fullName>
    </recommendedName>
</protein>
<dbReference type="InterPro" id="IPR045518">
    <property type="entry name" value="2EXR"/>
</dbReference>
<organism evidence="2 3">
    <name type="scientific">Aspergillus keveii</name>
    <dbReference type="NCBI Taxonomy" id="714993"/>
    <lineage>
        <taxon>Eukaryota</taxon>
        <taxon>Fungi</taxon>
        <taxon>Dikarya</taxon>
        <taxon>Ascomycota</taxon>
        <taxon>Pezizomycotina</taxon>
        <taxon>Eurotiomycetes</taxon>
        <taxon>Eurotiomycetidae</taxon>
        <taxon>Eurotiales</taxon>
        <taxon>Aspergillaceae</taxon>
        <taxon>Aspergillus</taxon>
        <taxon>Aspergillus subgen. Nidulantes</taxon>
    </lineage>
</organism>
<evidence type="ECO:0000313" key="2">
    <source>
        <dbReference type="EMBL" id="KAL2783856.1"/>
    </source>
</evidence>
<comment type="caution">
    <text evidence="2">The sequence shown here is derived from an EMBL/GenBank/DDBJ whole genome shotgun (WGS) entry which is preliminary data.</text>
</comment>
<evidence type="ECO:0000313" key="3">
    <source>
        <dbReference type="Proteomes" id="UP001610563"/>
    </source>
</evidence>
<sequence length="173" mass="20290">MSNPAFTSELQRCYASPPSHARFRASVFSFSHPGSPTSFTRFLDLPRELRDMVYFYALRPPGAHEYIVKMPEDRKERTRQDEVPISLSNAWDSDDWTGTEEMSRLLRVNRQVHGEAKEVLYTKFRFIIRPTTIKMHPHRLRKQLGGRAGQFIRSYRYTDCLVTELSPAVHHEF</sequence>
<feature type="domain" description="2EXR" evidence="1">
    <location>
        <begin position="39"/>
        <end position="127"/>
    </location>
</feature>
<reference evidence="2 3" key="1">
    <citation type="submission" date="2024-07" db="EMBL/GenBank/DDBJ databases">
        <title>Section-level genome sequencing and comparative genomics of Aspergillus sections Usti and Cavernicolus.</title>
        <authorList>
            <consortium name="Lawrence Berkeley National Laboratory"/>
            <person name="Nybo J.L."/>
            <person name="Vesth T.C."/>
            <person name="Theobald S."/>
            <person name="Frisvad J.C."/>
            <person name="Larsen T.O."/>
            <person name="Kjaerboelling I."/>
            <person name="Rothschild-Mancinelli K."/>
            <person name="Lyhne E.K."/>
            <person name="Kogle M.E."/>
            <person name="Barry K."/>
            <person name="Clum A."/>
            <person name="Na H."/>
            <person name="Ledsgaard L."/>
            <person name="Lin J."/>
            <person name="Lipzen A."/>
            <person name="Kuo A."/>
            <person name="Riley R."/>
            <person name="Mondo S."/>
            <person name="Labutti K."/>
            <person name="Haridas S."/>
            <person name="Pangalinan J."/>
            <person name="Salamov A.A."/>
            <person name="Simmons B.A."/>
            <person name="Magnuson J.K."/>
            <person name="Chen J."/>
            <person name="Drula E."/>
            <person name="Henrissat B."/>
            <person name="Wiebenga A."/>
            <person name="Lubbers R.J."/>
            <person name="Gomes A.C."/>
            <person name="Makela M.R."/>
            <person name="Stajich J."/>
            <person name="Grigoriev I.V."/>
            <person name="Mortensen U.H."/>
            <person name="De Vries R.P."/>
            <person name="Baker S.E."/>
            <person name="Andersen M.R."/>
        </authorList>
    </citation>
    <scope>NUCLEOTIDE SEQUENCE [LARGE SCALE GENOMIC DNA]</scope>
    <source>
        <strain evidence="2 3">CBS 209.92</strain>
    </source>
</reference>
<evidence type="ECO:0000259" key="1">
    <source>
        <dbReference type="Pfam" id="PF20150"/>
    </source>
</evidence>
<dbReference type="EMBL" id="JBFTWV010000207">
    <property type="protein sequence ID" value="KAL2783856.1"/>
    <property type="molecule type" value="Genomic_DNA"/>
</dbReference>
<dbReference type="PANTHER" id="PTHR42085">
    <property type="entry name" value="F-BOX DOMAIN-CONTAINING PROTEIN"/>
    <property type="match status" value="1"/>
</dbReference>
<gene>
    <name evidence="2" type="ORF">BJX66DRAFT_110882</name>
</gene>
<dbReference type="Pfam" id="PF20150">
    <property type="entry name" value="2EXR"/>
    <property type="match status" value="1"/>
</dbReference>
<dbReference type="Proteomes" id="UP001610563">
    <property type="component" value="Unassembled WGS sequence"/>
</dbReference>
<dbReference type="PANTHER" id="PTHR42085:SF8">
    <property type="entry name" value="F-BOX DOMAIN-CONTAINING PROTEIN"/>
    <property type="match status" value="1"/>
</dbReference>
<name>A0ABR4FKS6_9EURO</name>
<dbReference type="InterPro" id="IPR038883">
    <property type="entry name" value="AN11006-like"/>
</dbReference>